<dbReference type="Proteomes" id="UP000188559">
    <property type="component" value="Unassembled WGS sequence"/>
</dbReference>
<evidence type="ECO:0000259" key="2">
    <source>
        <dbReference type="Pfam" id="PF00535"/>
    </source>
</evidence>
<dbReference type="PANTHER" id="PTHR43685:SF11">
    <property type="entry name" value="GLYCOSYLTRANSFERASE TAGX-RELATED"/>
    <property type="match status" value="1"/>
</dbReference>
<proteinExistence type="predicted"/>
<dbReference type="OrthoDB" id="9179784at2"/>
<evidence type="ECO:0000256" key="1">
    <source>
        <dbReference type="ARBA" id="ARBA00022519"/>
    </source>
</evidence>
<dbReference type="InterPro" id="IPR050834">
    <property type="entry name" value="Glycosyltransf_2"/>
</dbReference>
<dbReference type="PANTHER" id="PTHR43685">
    <property type="entry name" value="GLYCOSYLTRANSFERASE"/>
    <property type="match status" value="1"/>
</dbReference>
<dbReference type="AlphaFoldDB" id="A0A1V2JJI1"/>
<dbReference type="EMBL" id="MNPV01000003">
    <property type="protein sequence ID" value="ONH45440.1"/>
    <property type="molecule type" value="Genomic_DNA"/>
</dbReference>
<name>A0A1V2JJI1_PSEAZ</name>
<evidence type="ECO:0000313" key="4">
    <source>
        <dbReference type="Proteomes" id="UP000188559"/>
    </source>
</evidence>
<sequence length="508" mass="58310">MKKVLPGGPALTICIPTYNRGKRVHALVLFLKQNLLPLTDDVEVVVVNNCSTDGTREMIEPLVGGAIRLINRTEFLDTAELNMFHSLELCSGEFVWYHGDDDIPTVETILSLIAMIHQDAADLYVFNSPVIDDDGVVICRRMAHMRTAHLDLSGDSLIETAGFVFMLAGISNVIFRREKADVDVAWQANAIQPLYGHVCWFLACFARLRTRIVNRPLVYYRNSDLPKQVAHFKKVAQRKNVGDQYFWGIGVALQLKWLVERGAISASALPRIIEGRRDGTRFKLMNNVIHTIYTQVSESIKYSDARFSVDQQVLADIRDFFVSCDLFAYDLFEPIEKMNEIAMGKRSKRELKELRKDFGQLYSLHDIDIYRNHWQGERSGYQIYRMACHWVAIKPEIKGGIVNALSVIDLEEQVPFLLVDDDFDVLVSRAAVYAKKYEASSNTQTTRLLTELERLGEQHIGLMQRAVHEYTHSVHIYRQATLVFRKMSRLVAYPFETFARLSRRLLRR</sequence>
<reference evidence="3 4" key="1">
    <citation type="submission" date="2016-10" db="EMBL/GenBank/DDBJ databases">
        <title>Pseudomonas lactis sp. nov. and Pseudomonas paralactis sp. nov., isolated from bovine raw milk.</title>
        <authorList>
            <person name="Von Neubeck M."/>
            <person name="Huptas C."/>
            <person name="Glueck C."/>
            <person name="Krewinkel M."/>
            <person name="Stoeckel M."/>
            <person name="Stressler T."/>
            <person name="Fischer L."/>
            <person name="Hinrichs J."/>
            <person name="Scherer S."/>
            <person name="Wenning M."/>
        </authorList>
    </citation>
    <scope>NUCLEOTIDE SEQUENCE [LARGE SCALE GENOMIC DNA]</scope>
    <source>
        <strain evidence="3 4">DSM 18862</strain>
    </source>
</reference>
<feature type="domain" description="Glycosyltransferase 2-like" evidence="2">
    <location>
        <begin position="12"/>
        <end position="141"/>
    </location>
</feature>
<dbReference type="Gene3D" id="3.90.550.10">
    <property type="entry name" value="Spore Coat Polysaccharide Biosynthesis Protein SpsA, Chain A"/>
    <property type="match status" value="1"/>
</dbReference>
<comment type="caution">
    <text evidence="3">The sequence shown here is derived from an EMBL/GenBank/DDBJ whole genome shotgun (WGS) entry which is preliminary data.</text>
</comment>
<dbReference type="InterPro" id="IPR029044">
    <property type="entry name" value="Nucleotide-diphossugar_trans"/>
</dbReference>
<keyword evidence="1" id="KW-0997">Cell inner membrane</keyword>
<dbReference type="RefSeq" id="WP_071494719.1">
    <property type="nucleotide sequence ID" value="NZ_LT629702.1"/>
</dbReference>
<dbReference type="InterPro" id="IPR001173">
    <property type="entry name" value="Glyco_trans_2-like"/>
</dbReference>
<accession>A0A1V2JJI1</accession>
<keyword evidence="1" id="KW-1003">Cell membrane</keyword>
<dbReference type="GeneID" id="57376812"/>
<keyword evidence="4" id="KW-1185">Reference proteome</keyword>
<dbReference type="SUPFAM" id="SSF53448">
    <property type="entry name" value="Nucleotide-diphospho-sugar transferases"/>
    <property type="match status" value="1"/>
</dbReference>
<gene>
    <name evidence="3" type="ORF">BLL37_10665</name>
</gene>
<evidence type="ECO:0000313" key="3">
    <source>
        <dbReference type="EMBL" id="ONH45440.1"/>
    </source>
</evidence>
<organism evidence="3 4">
    <name type="scientific">Pseudomonas azotoformans</name>
    <dbReference type="NCBI Taxonomy" id="47878"/>
    <lineage>
        <taxon>Bacteria</taxon>
        <taxon>Pseudomonadati</taxon>
        <taxon>Pseudomonadota</taxon>
        <taxon>Gammaproteobacteria</taxon>
        <taxon>Pseudomonadales</taxon>
        <taxon>Pseudomonadaceae</taxon>
        <taxon>Pseudomonas</taxon>
    </lineage>
</organism>
<dbReference type="Pfam" id="PF00535">
    <property type="entry name" value="Glycos_transf_2"/>
    <property type="match status" value="1"/>
</dbReference>
<protein>
    <recommendedName>
        <fullName evidence="2">Glycosyltransferase 2-like domain-containing protein</fullName>
    </recommendedName>
</protein>
<keyword evidence="1" id="KW-0472">Membrane</keyword>